<feature type="transmembrane region" description="Helical" evidence="9">
    <location>
        <begin position="32"/>
        <end position="52"/>
    </location>
</feature>
<gene>
    <name evidence="12" type="ORF">K1Y72_09360</name>
</gene>
<evidence type="ECO:0000313" key="12">
    <source>
        <dbReference type="EMBL" id="MBW8482571.1"/>
    </source>
</evidence>
<evidence type="ECO:0000256" key="1">
    <source>
        <dbReference type="ARBA" id="ARBA00004651"/>
    </source>
</evidence>
<keyword evidence="4" id="KW-0808">Transferase</keyword>
<keyword evidence="13" id="KW-1185">Reference proteome</keyword>
<dbReference type="Pfam" id="PF13231">
    <property type="entry name" value="PMT_2"/>
    <property type="match status" value="1"/>
</dbReference>
<dbReference type="InterPro" id="IPR056785">
    <property type="entry name" value="YkcA/B-like_C"/>
</dbReference>
<dbReference type="PANTHER" id="PTHR33908:SF3">
    <property type="entry name" value="UNDECAPRENYL PHOSPHATE-ALPHA-4-AMINO-4-DEOXY-L-ARABINOSE ARABINOSYL TRANSFERASE"/>
    <property type="match status" value="1"/>
</dbReference>
<comment type="subcellular location">
    <subcellularLocation>
        <location evidence="1">Cell membrane</location>
        <topology evidence="1">Multi-pass membrane protein</topology>
    </subcellularLocation>
</comment>
<keyword evidence="7 9" id="KW-0472">Membrane</keyword>
<name>A0ABS7FQC6_9ACTN</name>
<keyword evidence="5 9" id="KW-0812">Transmembrane</keyword>
<dbReference type="Pfam" id="PF24878">
    <property type="entry name" value="YkcB_C"/>
    <property type="match status" value="1"/>
</dbReference>
<feature type="region of interest" description="Disordered" evidence="8">
    <location>
        <begin position="495"/>
        <end position="581"/>
    </location>
</feature>
<evidence type="ECO:0000256" key="7">
    <source>
        <dbReference type="ARBA" id="ARBA00023136"/>
    </source>
</evidence>
<dbReference type="PANTHER" id="PTHR33908">
    <property type="entry name" value="MANNOSYLTRANSFERASE YKCB-RELATED"/>
    <property type="match status" value="1"/>
</dbReference>
<evidence type="ECO:0000313" key="13">
    <source>
        <dbReference type="Proteomes" id="UP000774570"/>
    </source>
</evidence>
<feature type="transmembrane region" description="Helical" evidence="9">
    <location>
        <begin position="453"/>
        <end position="474"/>
    </location>
</feature>
<feature type="transmembrane region" description="Helical" evidence="9">
    <location>
        <begin position="319"/>
        <end position="338"/>
    </location>
</feature>
<reference evidence="12 13" key="1">
    <citation type="submission" date="2021-07" db="EMBL/GenBank/DDBJ databases">
        <title>Actinomadura sp. PM05-2 isolated from lichen.</title>
        <authorList>
            <person name="Somphong A."/>
            <person name="Phongsopitanun W."/>
            <person name="Tanasupawat S."/>
            <person name="Peongsungnone V."/>
        </authorList>
    </citation>
    <scope>NUCLEOTIDE SEQUENCE [LARGE SCALE GENOMIC DNA]</scope>
    <source>
        <strain evidence="12 13">PM05-2</strain>
    </source>
</reference>
<feature type="compositionally biased region" description="Low complexity" evidence="8">
    <location>
        <begin position="532"/>
        <end position="546"/>
    </location>
</feature>
<evidence type="ECO:0000259" key="10">
    <source>
        <dbReference type="Pfam" id="PF13231"/>
    </source>
</evidence>
<feature type="transmembrane region" description="Helical" evidence="9">
    <location>
        <begin position="350"/>
        <end position="371"/>
    </location>
</feature>
<evidence type="ECO:0000256" key="2">
    <source>
        <dbReference type="ARBA" id="ARBA00022475"/>
    </source>
</evidence>
<dbReference type="InterPro" id="IPR038731">
    <property type="entry name" value="RgtA/B/C-like"/>
</dbReference>
<feature type="domain" description="Glycosyltransferase RgtA/B/C/D-like" evidence="10">
    <location>
        <begin position="91"/>
        <end position="253"/>
    </location>
</feature>
<feature type="transmembrane region" description="Helical" evidence="9">
    <location>
        <begin position="112"/>
        <end position="132"/>
    </location>
</feature>
<evidence type="ECO:0000256" key="4">
    <source>
        <dbReference type="ARBA" id="ARBA00022679"/>
    </source>
</evidence>
<feature type="compositionally biased region" description="Gly residues" evidence="8">
    <location>
        <begin position="495"/>
        <end position="531"/>
    </location>
</feature>
<feature type="transmembrane region" description="Helical" evidence="9">
    <location>
        <begin position="377"/>
        <end position="395"/>
    </location>
</feature>
<dbReference type="RefSeq" id="WP_220165227.1">
    <property type="nucleotide sequence ID" value="NZ_JAIBOA010000005.1"/>
</dbReference>
<keyword evidence="6 9" id="KW-1133">Transmembrane helix</keyword>
<evidence type="ECO:0000256" key="9">
    <source>
        <dbReference type="SAM" id="Phobius"/>
    </source>
</evidence>
<evidence type="ECO:0000256" key="3">
    <source>
        <dbReference type="ARBA" id="ARBA00022676"/>
    </source>
</evidence>
<dbReference type="EMBL" id="JAIBOA010000005">
    <property type="protein sequence ID" value="MBW8482571.1"/>
    <property type="molecule type" value="Genomic_DNA"/>
</dbReference>
<dbReference type="InterPro" id="IPR050297">
    <property type="entry name" value="LipidA_mod_glycosyltrf_83"/>
</dbReference>
<proteinExistence type="predicted"/>
<feature type="domain" description="Putative mannosyltransferase YkcA/B-like C-terminal" evidence="11">
    <location>
        <begin position="590"/>
        <end position="682"/>
    </location>
</feature>
<dbReference type="Proteomes" id="UP000774570">
    <property type="component" value="Unassembled WGS sequence"/>
</dbReference>
<evidence type="ECO:0000259" key="11">
    <source>
        <dbReference type="Pfam" id="PF24878"/>
    </source>
</evidence>
<sequence>MTSTLPRPETGRGTAVRAGWRAGWRQRPGDPVWARPALLVLLAATGVLYVWGLGASGWANAFYSAAVQAGATSWKAFFFGSSDAVGAITVDKTPAALWPMELSARIFGVNSWSILVPQALMGVATVALLYAAVRRTLGRTPASVVPALLAGAAMALTPVAALMFRFNNPDALLVLLLTGAAYALVRAQERGSTRWMAVCGALVGLGFLAKMMQAFLVVPVFALVYLVTAPVAVRQRIVQVLVAGAAMVVAAGWWLLAVALTPAGSRPYIGGSQHNSVLELALGYNGIGRLNGNETGGLGNLNQDSGLLRMFGSASGGQISWLLPAALVLLVAGLAATYRAARTDRVRAGLLVWGGWLLLTGLVFSFMQGIFHDYYTVALAPAIAALVGIGAGVLWERRWTPVLAGAVAVSAWWAYVLLSRTPDWHGWLRPLVLVAGLGLAAALAAGRFLPERVVAVAGGAAALVLLVAPGAYALDTVQTPHTGAIVTAGPSTGGGFGGMRGGGPRGGWNGGGQGMRGGGFGGMPPGGGTGTGQNQNGQSNQSQNGGNPFGGGFRPGGGGQGGPGGGGGGGRGGGPGGLLNAATPSAQATAALKANASAYTWAAATVGSNNAAGYQLATGLPVMAIGGFNGTDPAPTLARFQRLVSDKKIHYFVGGGSGGGMAGRASSGSDAAQRISEWVAANFTATTVGGVTMYDLTAAR</sequence>
<evidence type="ECO:0000256" key="6">
    <source>
        <dbReference type="ARBA" id="ARBA00022989"/>
    </source>
</evidence>
<comment type="caution">
    <text evidence="12">The sequence shown here is derived from an EMBL/GenBank/DDBJ whole genome shotgun (WGS) entry which is preliminary data.</text>
</comment>
<evidence type="ECO:0000256" key="5">
    <source>
        <dbReference type="ARBA" id="ARBA00022692"/>
    </source>
</evidence>
<keyword evidence="2" id="KW-1003">Cell membrane</keyword>
<organism evidence="12 13">
    <name type="scientific">Actinomadura parmotrematis</name>
    <dbReference type="NCBI Taxonomy" id="2864039"/>
    <lineage>
        <taxon>Bacteria</taxon>
        <taxon>Bacillati</taxon>
        <taxon>Actinomycetota</taxon>
        <taxon>Actinomycetes</taxon>
        <taxon>Streptosporangiales</taxon>
        <taxon>Thermomonosporaceae</taxon>
        <taxon>Actinomadura</taxon>
    </lineage>
</organism>
<protein>
    <submittedName>
        <fullName evidence="12">Glycosyltransferase family 39 protein</fullName>
    </submittedName>
</protein>
<evidence type="ECO:0000256" key="8">
    <source>
        <dbReference type="SAM" id="MobiDB-lite"/>
    </source>
</evidence>
<feature type="transmembrane region" description="Helical" evidence="9">
    <location>
        <begin position="215"/>
        <end position="233"/>
    </location>
</feature>
<feature type="transmembrane region" description="Helical" evidence="9">
    <location>
        <begin position="144"/>
        <end position="164"/>
    </location>
</feature>
<accession>A0ABS7FQC6</accession>
<feature type="transmembrane region" description="Helical" evidence="9">
    <location>
        <begin position="427"/>
        <end position="446"/>
    </location>
</feature>
<feature type="transmembrane region" description="Helical" evidence="9">
    <location>
        <begin position="402"/>
        <end position="421"/>
    </location>
</feature>
<keyword evidence="3" id="KW-0328">Glycosyltransferase</keyword>
<feature type="transmembrane region" description="Helical" evidence="9">
    <location>
        <begin position="240"/>
        <end position="260"/>
    </location>
</feature>
<feature type="compositionally biased region" description="Gly residues" evidence="8">
    <location>
        <begin position="547"/>
        <end position="577"/>
    </location>
</feature>